<dbReference type="Proteomes" id="UP000285159">
    <property type="component" value="Unassembled WGS sequence"/>
</dbReference>
<dbReference type="AlphaFoldDB" id="A0A412N519"/>
<dbReference type="EMBL" id="QRWP01000005">
    <property type="protein sequence ID" value="RGT33622.1"/>
    <property type="molecule type" value="Genomic_DNA"/>
</dbReference>
<comment type="caution">
    <text evidence="1">The sequence shown here is derived from an EMBL/GenBank/DDBJ whole genome shotgun (WGS) entry which is preliminary data.</text>
</comment>
<evidence type="ECO:0000313" key="1">
    <source>
        <dbReference type="EMBL" id="RGT33622.1"/>
    </source>
</evidence>
<reference evidence="1 2" key="1">
    <citation type="submission" date="2018-08" db="EMBL/GenBank/DDBJ databases">
        <title>A genome reference for cultivated species of the human gut microbiota.</title>
        <authorList>
            <person name="Zou Y."/>
            <person name="Xue W."/>
            <person name="Luo G."/>
        </authorList>
    </citation>
    <scope>NUCLEOTIDE SEQUENCE [LARGE SCALE GENOMIC DNA]</scope>
    <source>
        <strain evidence="1 2">AF19-1AC</strain>
    </source>
</reference>
<sequence length="262" mass="30444">MEIVYIEGNLLMKVTKKIIFGDIMMYASEPPIIHRKITAGAEGVYIITDDSFVDSVFLSIFVSGGVTFYEAGPYILGISPFPKLKSELDIINNKVLLKLEESQEVHKLVLMGYFAQFELYLMEMVMLFILSDEKHIDIFINSLKQGKIKGIYRMDNFLQKMLSVVDTPNLSDKVIEITQIVPEMFIYHQFENVRVFFKSIYGTQIPSILAIKKFYSKYRHDLIHRNGKSIYVSRSLIDEVYKEMIEYATQFNVIKDKVLFLH</sequence>
<dbReference type="RefSeq" id="WP_118467710.1">
    <property type="nucleotide sequence ID" value="NZ_QRWP01000005.1"/>
</dbReference>
<proteinExistence type="predicted"/>
<organism evidence="1 2">
    <name type="scientific">Bacteroides clarus</name>
    <dbReference type="NCBI Taxonomy" id="626929"/>
    <lineage>
        <taxon>Bacteria</taxon>
        <taxon>Pseudomonadati</taxon>
        <taxon>Bacteroidota</taxon>
        <taxon>Bacteroidia</taxon>
        <taxon>Bacteroidales</taxon>
        <taxon>Bacteroidaceae</taxon>
        <taxon>Bacteroides</taxon>
    </lineage>
</organism>
<gene>
    <name evidence="1" type="ORF">DWX38_07455</name>
</gene>
<accession>A0A412N519</accession>
<evidence type="ECO:0000313" key="2">
    <source>
        <dbReference type="Proteomes" id="UP000285159"/>
    </source>
</evidence>
<name>A0A412N519_9BACE</name>
<protein>
    <submittedName>
        <fullName evidence="1">Uncharacterized protein</fullName>
    </submittedName>
</protein>